<reference evidence="2 3" key="1">
    <citation type="journal article" date="2017" name="ISME J.">
        <title>Energy and carbon metabolisms in a deep terrestrial subsurface fluid microbial community.</title>
        <authorList>
            <person name="Momper L."/>
            <person name="Jungbluth S.P."/>
            <person name="Lee M.D."/>
            <person name="Amend J.P."/>
        </authorList>
    </citation>
    <scope>NUCLEOTIDE SEQUENCE [LARGE SCALE GENOMIC DNA]</scope>
    <source>
        <strain evidence="2">SURF_26</strain>
    </source>
</reference>
<proteinExistence type="predicted"/>
<gene>
    <name evidence="2" type="ORF">C4541_06970</name>
</gene>
<feature type="transmembrane region" description="Helical" evidence="1">
    <location>
        <begin position="20"/>
        <end position="39"/>
    </location>
</feature>
<evidence type="ECO:0000313" key="3">
    <source>
        <dbReference type="Proteomes" id="UP000266426"/>
    </source>
</evidence>
<accession>A0A3A4RBY8</accession>
<feature type="transmembrane region" description="Helical" evidence="1">
    <location>
        <begin position="97"/>
        <end position="123"/>
    </location>
</feature>
<comment type="caution">
    <text evidence="2">The sequence shown here is derived from an EMBL/GenBank/DDBJ whole genome shotgun (WGS) entry which is preliminary data.</text>
</comment>
<dbReference type="Proteomes" id="UP000266426">
    <property type="component" value="Unassembled WGS sequence"/>
</dbReference>
<dbReference type="AlphaFoldDB" id="A0A3A4RBY8"/>
<feature type="transmembrane region" description="Helical" evidence="1">
    <location>
        <begin position="51"/>
        <end position="77"/>
    </location>
</feature>
<keyword evidence="1" id="KW-0472">Membrane</keyword>
<name>A0A3A4RBY8_9BACT</name>
<evidence type="ECO:0000256" key="1">
    <source>
        <dbReference type="SAM" id="Phobius"/>
    </source>
</evidence>
<dbReference type="EMBL" id="QZJZ01000056">
    <property type="protein sequence ID" value="RJP59061.1"/>
    <property type="molecule type" value="Genomic_DNA"/>
</dbReference>
<sequence length="465" mass="52250">MKQVLAIAHKTVLKALHDKMFAGITLIFLIILPLLPLLLRGDGSVIGHLRLFISYSVNFSIFFLSLLAIFMACNSLYEEMFRKQMFLLATKPVRKWQIIAGHWLGTCIIVGTLLAGATVINYGGLRWIYSHQKSVLTEEQHTDIAQNFFSARKTALPDNPDIDSMVEESVLSFRKANPNDKTPAEELRETYRKRLFYKLYCIPVNFQKKWTVSGIKGVKGDVFNFRFKYYTSEMPPDGKINGKWVFGEAGVTEEHEVFTDKSPETYHTLTLPVSVISGDGTLQVKFTNQDNDMLTLIMPDKDNVEVLYESGIFVINYLKASLLIFCQIAALVAIGVLFSAFLSFPVACLMTLFFFGIGTMATHFVQMLSAPVVEEAHGHSHGHEADHEAVESIFDLVARKMVGSMIQVFPHFDTINPTRFLTDGRFIDSSTMIWGFGIILLLQGGTALILGTIILHRKELAKVTI</sequence>
<evidence type="ECO:0000313" key="2">
    <source>
        <dbReference type="EMBL" id="RJP59061.1"/>
    </source>
</evidence>
<keyword evidence="1" id="KW-1133">Transmembrane helix</keyword>
<organism evidence="2 3">
    <name type="scientific">Candidatus Auribacter fodinae</name>
    <dbReference type="NCBI Taxonomy" id="2093366"/>
    <lineage>
        <taxon>Bacteria</taxon>
        <taxon>Pseudomonadati</taxon>
        <taxon>Candidatus Auribacterota</taxon>
        <taxon>Candidatus Auribacteria</taxon>
        <taxon>Candidatus Auribacterales</taxon>
        <taxon>Candidatus Auribacteraceae</taxon>
        <taxon>Candidatus Auribacter</taxon>
    </lineage>
</organism>
<keyword evidence="1" id="KW-0812">Transmembrane</keyword>
<protein>
    <submittedName>
        <fullName evidence="2">ABC transporter permease</fullName>
    </submittedName>
</protein>
<dbReference type="PANTHER" id="PTHR43471:SF10">
    <property type="entry name" value="SLL1107 PROTEIN"/>
    <property type="match status" value="1"/>
</dbReference>
<dbReference type="PANTHER" id="PTHR43471">
    <property type="entry name" value="ABC TRANSPORTER PERMEASE"/>
    <property type="match status" value="1"/>
</dbReference>
<feature type="transmembrane region" description="Helical" evidence="1">
    <location>
        <begin position="432"/>
        <end position="455"/>
    </location>
</feature>
<feature type="transmembrane region" description="Helical" evidence="1">
    <location>
        <begin position="322"/>
        <end position="355"/>
    </location>
</feature>